<organism evidence="1 2">
    <name type="scientific">Ramazzottius varieornatus</name>
    <name type="common">Water bear</name>
    <name type="synonym">Tardigrade</name>
    <dbReference type="NCBI Taxonomy" id="947166"/>
    <lineage>
        <taxon>Eukaryota</taxon>
        <taxon>Metazoa</taxon>
        <taxon>Ecdysozoa</taxon>
        <taxon>Tardigrada</taxon>
        <taxon>Eutardigrada</taxon>
        <taxon>Parachela</taxon>
        <taxon>Hypsibioidea</taxon>
        <taxon>Ramazzottiidae</taxon>
        <taxon>Ramazzottius</taxon>
    </lineage>
</organism>
<keyword evidence="2" id="KW-1185">Reference proteome</keyword>
<dbReference type="EMBL" id="BDGG01000017">
    <property type="protein sequence ID" value="GAV08360.1"/>
    <property type="molecule type" value="Genomic_DNA"/>
</dbReference>
<proteinExistence type="predicted"/>
<evidence type="ECO:0000313" key="1">
    <source>
        <dbReference type="EMBL" id="GAV08360.1"/>
    </source>
</evidence>
<dbReference type="Proteomes" id="UP000186922">
    <property type="component" value="Unassembled WGS sequence"/>
</dbReference>
<sequence length="94" mass="10687">MIHADRYRKLRIVAGSSRRNPRAVWQYVKRNTVSRPIPPIPIPGSVDRYLVHPQDKADHISDVFAKEYVECPVHCKESQIPSACRLTSPSSPLP</sequence>
<protein>
    <submittedName>
        <fullName evidence="1">Uncharacterized protein</fullName>
    </submittedName>
</protein>
<accession>A0A1D1W4E3</accession>
<name>A0A1D1W4E3_RAMVA</name>
<gene>
    <name evidence="1" type="primary">RvY_18068-1</name>
    <name evidence="1" type="synonym">RvY_18068.1</name>
    <name evidence="1" type="ORF">RvY_18068</name>
</gene>
<comment type="caution">
    <text evidence="1">The sequence shown here is derived from an EMBL/GenBank/DDBJ whole genome shotgun (WGS) entry which is preliminary data.</text>
</comment>
<reference evidence="1 2" key="1">
    <citation type="journal article" date="2016" name="Nat. Commun.">
        <title>Extremotolerant tardigrade genome and improved radiotolerance of human cultured cells by tardigrade-unique protein.</title>
        <authorList>
            <person name="Hashimoto T."/>
            <person name="Horikawa D.D."/>
            <person name="Saito Y."/>
            <person name="Kuwahara H."/>
            <person name="Kozuka-Hata H."/>
            <person name="Shin-I T."/>
            <person name="Minakuchi Y."/>
            <person name="Ohishi K."/>
            <person name="Motoyama A."/>
            <person name="Aizu T."/>
            <person name="Enomoto A."/>
            <person name="Kondo K."/>
            <person name="Tanaka S."/>
            <person name="Hara Y."/>
            <person name="Koshikawa S."/>
            <person name="Sagara H."/>
            <person name="Miura T."/>
            <person name="Yokobori S."/>
            <person name="Miyagawa K."/>
            <person name="Suzuki Y."/>
            <person name="Kubo T."/>
            <person name="Oyama M."/>
            <person name="Kohara Y."/>
            <person name="Fujiyama A."/>
            <person name="Arakawa K."/>
            <person name="Katayama T."/>
            <person name="Toyoda A."/>
            <person name="Kunieda T."/>
        </authorList>
    </citation>
    <scope>NUCLEOTIDE SEQUENCE [LARGE SCALE GENOMIC DNA]</scope>
    <source>
        <strain evidence="1 2">YOKOZUNA-1</strain>
    </source>
</reference>
<evidence type="ECO:0000313" key="2">
    <source>
        <dbReference type="Proteomes" id="UP000186922"/>
    </source>
</evidence>
<dbReference type="AlphaFoldDB" id="A0A1D1W4E3"/>